<organism evidence="5 6">
    <name type="scientific">Oxobacter pfennigii</name>
    <dbReference type="NCBI Taxonomy" id="36849"/>
    <lineage>
        <taxon>Bacteria</taxon>
        <taxon>Bacillati</taxon>
        <taxon>Bacillota</taxon>
        <taxon>Clostridia</taxon>
        <taxon>Eubacteriales</taxon>
        <taxon>Clostridiaceae</taxon>
        <taxon>Oxobacter</taxon>
    </lineage>
</organism>
<dbReference type="SMART" id="SM00636">
    <property type="entry name" value="Glyco_18"/>
    <property type="match status" value="1"/>
</dbReference>
<dbReference type="OrthoDB" id="9769314at2"/>
<reference evidence="5 6" key="1">
    <citation type="submission" date="2015-09" db="EMBL/GenBank/DDBJ databases">
        <title>Genome sequence of Oxobacter pfennigii DSM 3222.</title>
        <authorList>
            <person name="Poehlein A."/>
            <person name="Bengelsdorf F.R."/>
            <person name="Schiel-Bengelsdorf B."/>
            <person name="Duerre P."/>
            <person name="Daniel R."/>
        </authorList>
    </citation>
    <scope>NUCLEOTIDE SEQUENCE [LARGE SCALE GENOMIC DNA]</scope>
    <source>
        <strain evidence="5 6">DSM 3222</strain>
    </source>
</reference>
<evidence type="ECO:0000256" key="2">
    <source>
        <dbReference type="ARBA" id="ARBA00023295"/>
    </source>
</evidence>
<dbReference type="CDD" id="cd00118">
    <property type="entry name" value="LysM"/>
    <property type="match status" value="2"/>
</dbReference>
<dbReference type="Gene3D" id="3.10.350.10">
    <property type="entry name" value="LysM domain"/>
    <property type="match status" value="2"/>
</dbReference>
<dbReference type="Gene3D" id="3.10.50.10">
    <property type="match status" value="1"/>
</dbReference>
<dbReference type="PANTHER" id="PTHR46066:SF2">
    <property type="entry name" value="CHITINASE DOMAIN-CONTAINING PROTEIN 1"/>
    <property type="match status" value="1"/>
</dbReference>
<dbReference type="AlphaFoldDB" id="A0A0N8NT48"/>
<feature type="domain" description="GH18" evidence="4">
    <location>
        <begin position="100"/>
        <end position="426"/>
    </location>
</feature>
<dbReference type="PANTHER" id="PTHR46066">
    <property type="entry name" value="CHITINASE DOMAIN-CONTAINING PROTEIN 1 FAMILY MEMBER"/>
    <property type="match status" value="1"/>
</dbReference>
<dbReference type="RefSeq" id="WP_054875713.1">
    <property type="nucleotide sequence ID" value="NZ_LKET01000035.1"/>
</dbReference>
<gene>
    <name evidence="5" type="primary">yaaH_2</name>
    <name evidence="5" type="ORF">OXPF_26920</name>
</gene>
<dbReference type="GO" id="GO:0016798">
    <property type="term" value="F:hydrolase activity, acting on glycosyl bonds"/>
    <property type="evidence" value="ECO:0007669"/>
    <property type="project" value="UniProtKB-KW"/>
</dbReference>
<dbReference type="STRING" id="36849.OXPF_26920"/>
<dbReference type="GO" id="GO:0008061">
    <property type="term" value="F:chitin binding"/>
    <property type="evidence" value="ECO:0007669"/>
    <property type="project" value="InterPro"/>
</dbReference>
<feature type="domain" description="LysM" evidence="3">
    <location>
        <begin position="2"/>
        <end position="46"/>
    </location>
</feature>
<evidence type="ECO:0000313" key="5">
    <source>
        <dbReference type="EMBL" id="KPU43832.1"/>
    </source>
</evidence>
<dbReference type="InterPro" id="IPR011583">
    <property type="entry name" value="Chitinase_II/V-like_cat"/>
</dbReference>
<keyword evidence="2" id="KW-0326">Glycosidase</keyword>
<dbReference type="GO" id="GO:0005975">
    <property type="term" value="P:carbohydrate metabolic process"/>
    <property type="evidence" value="ECO:0007669"/>
    <property type="project" value="InterPro"/>
</dbReference>
<dbReference type="EMBL" id="LKET01000035">
    <property type="protein sequence ID" value="KPU43832.1"/>
    <property type="molecule type" value="Genomic_DNA"/>
</dbReference>
<dbReference type="InterPro" id="IPR017853">
    <property type="entry name" value="GH"/>
</dbReference>
<dbReference type="SUPFAM" id="SSF51445">
    <property type="entry name" value="(Trans)glycosidases"/>
    <property type="match status" value="1"/>
</dbReference>
<keyword evidence="6" id="KW-1185">Reference proteome</keyword>
<dbReference type="SUPFAM" id="SSF54106">
    <property type="entry name" value="LysM domain"/>
    <property type="match status" value="2"/>
</dbReference>
<protein>
    <submittedName>
        <fullName evidence="5">Spore germination protein YaaH</fullName>
    </submittedName>
</protein>
<dbReference type="PROSITE" id="PS51782">
    <property type="entry name" value="LYSM"/>
    <property type="match status" value="2"/>
</dbReference>
<accession>A0A0N8NT48</accession>
<dbReference type="InterPro" id="IPR041704">
    <property type="entry name" value="CFLE_GH18"/>
</dbReference>
<dbReference type="PATRIC" id="fig|36849.3.peg.2847"/>
<proteinExistence type="predicted"/>
<evidence type="ECO:0000313" key="6">
    <source>
        <dbReference type="Proteomes" id="UP000050326"/>
    </source>
</evidence>
<comment type="caution">
    <text evidence="5">The sequence shown here is derived from an EMBL/GenBank/DDBJ whole genome shotgun (WGS) entry which is preliminary data.</text>
</comment>
<evidence type="ECO:0000256" key="1">
    <source>
        <dbReference type="ARBA" id="ARBA00022801"/>
    </source>
</evidence>
<evidence type="ECO:0000259" key="3">
    <source>
        <dbReference type="PROSITE" id="PS51782"/>
    </source>
</evidence>
<dbReference type="Gene3D" id="3.20.20.80">
    <property type="entry name" value="Glycosidases"/>
    <property type="match status" value="1"/>
</dbReference>
<dbReference type="PROSITE" id="PS51910">
    <property type="entry name" value="GH18_2"/>
    <property type="match status" value="1"/>
</dbReference>
<dbReference type="Pfam" id="PF00704">
    <property type="entry name" value="Glyco_hydro_18"/>
    <property type="match status" value="1"/>
</dbReference>
<dbReference type="InterPro" id="IPR029070">
    <property type="entry name" value="Chitinase_insertion_sf"/>
</dbReference>
<dbReference type="Pfam" id="PF01476">
    <property type="entry name" value="LysM"/>
    <property type="match status" value="2"/>
</dbReference>
<dbReference type="SMART" id="SM00257">
    <property type="entry name" value="LysM"/>
    <property type="match status" value="2"/>
</dbReference>
<dbReference type="GO" id="GO:0012505">
    <property type="term" value="C:endomembrane system"/>
    <property type="evidence" value="ECO:0007669"/>
    <property type="project" value="TreeGrafter"/>
</dbReference>
<name>A0A0N8NT48_9CLOT</name>
<keyword evidence="1" id="KW-0378">Hydrolase</keyword>
<dbReference type="Proteomes" id="UP000050326">
    <property type="component" value="Unassembled WGS sequence"/>
</dbReference>
<sequence>MVIHVVKPGENIYSIARSYGVLPSKIIADNELSNPDQLVVGQTIVILEGERTHRVAPGQSIYSIARMYGVTSEDILAANPSITSPESIDAGQIINIPQRTKKLGTLEVNGYALPNIDMEVLNKTLPNLTYLSIFSYEVNPDGSLRTVNDEPLIQAARDAGVAPIMVITNIEQGGGFNSDVARAIFNSEQVQETLLQNVINTLRTKNYHGLDIDFEYIYPEDREKYNNFLRKAVERLRPLGYTITSALAPKNAADQPGLLYEAHDYPVHGELLDHVILMTYEWGHTYGPPMAVAPLDQVRRVLDYAVTAIPSQKILMGIPNYGYDWKLPYAEGTAASAISNPEAVNRAREAGAAIQFDQKAMTPFFNYRGADGSNHVVWFEDARSIEAKLRLANEFKTGGVSYWTINRFFPQNWLVLNSLFDVRKVI</sequence>
<dbReference type="GO" id="GO:0070492">
    <property type="term" value="F:oligosaccharide binding"/>
    <property type="evidence" value="ECO:0007669"/>
    <property type="project" value="TreeGrafter"/>
</dbReference>
<evidence type="ECO:0000259" key="4">
    <source>
        <dbReference type="PROSITE" id="PS51910"/>
    </source>
</evidence>
<dbReference type="InterPro" id="IPR036779">
    <property type="entry name" value="LysM_dom_sf"/>
</dbReference>
<dbReference type="InterPro" id="IPR018392">
    <property type="entry name" value="LysM"/>
</dbReference>
<feature type="domain" description="LysM" evidence="3">
    <location>
        <begin position="51"/>
        <end position="96"/>
    </location>
</feature>
<dbReference type="CDD" id="cd02874">
    <property type="entry name" value="GH18_CFLE_spore_hydrolase"/>
    <property type="match status" value="1"/>
</dbReference>
<dbReference type="InterPro" id="IPR001223">
    <property type="entry name" value="Glyco_hydro18_cat"/>
</dbReference>